<dbReference type="InterPro" id="IPR058266">
    <property type="entry name" value="DUF7960"/>
</dbReference>
<keyword evidence="3" id="KW-1185">Reference proteome</keyword>
<feature type="domain" description="DUF7960" evidence="1">
    <location>
        <begin position="1"/>
        <end position="145"/>
    </location>
</feature>
<evidence type="ECO:0000313" key="2">
    <source>
        <dbReference type="EMBL" id="MCQ4334338.1"/>
    </source>
</evidence>
<evidence type="ECO:0000259" key="1">
    <source>
        <dbReference type="Pfam" id="PF25901"/>
    </source>
</evidence>
<gene>
    <name evidence="2" type="ORF">KM295_12795</name>
</gene>
<dbReference type="Pfam" id="PF25901">
    <property type="entry name" value="DUF7960"/>
    <property type="match status" value="1"/>
</dbReference>
<organism evidence="2 3">
    <name type="scientific">Natronomonas aquatica</name>
    <dbReference type="NCBI Taxonomy" id="2841590"/>
    <lineage>
        <taxon>Archaea</taxon>
        <taxon>Methanobacteriati</taxon>
        <taxon>Methanobacteriota</taxon>
        <taxon>Stenosarchaea group</taxon>
        <taxon>Halobacteria</taxon>
        <taxon>Halobacteriales</taxon>
        <taxon>Natronomonadaceae</taxon>
        <taxon>Natronomonas</taxon>
    </lineage>
</organism>
<comment type="caution">
    <text evidence="2">The sequence shown here is derived from an EMBL/GenBank/DDBJ whole genome shotgun (WGS) entry which is preliminary data.</text>
</comment>
<sequence length="151" mass="17190">MYTGRTEKPCCLCGSPETAHRIDIPPRAVQFLKHAEPIAWRDIEGEVSLYFCENDWETVRELVLETGMSPLSRCNAGRASFVLREDFEALLNATRDEPNQRPLERELREEAEETLERYAAGDDLVETRDLIEARVVVWAIEDLGSPVPADD</sequence>
<accession>A0A9R1CV37</accession>
<dbReference type="EMBL" id="JAHLKM010000022">
    <property type="protein sequence ID" value="MCQ4334338.1"/>
    <property type="molecule type" value="Genomic_DNA"/>
</dbReference>
<evidence type="ECO:0000313" key="3">
    <source>
        <dbReference type="Proteomes" id="UP001139494"/>
    </source>
</evidence>
<dbReference type="Proteomes" id="UP001139494">
    <property type="component" value="Unassembled WGS sequence"/>
</dbReference>
<proteinExistence type="predicted"/>
<dbReference type="RefSeq" id="WP_256030374.1">
    <property type="nucleotide sequence ID" value="NZ_JAHLKM010000022.1"/>
</dbReference>
<dbReference type="AlphaFoldDB" id="A0A9R1CV37"/>
<protein>
    <recommendedName>
        <fullName evidence="1">DUF7960 domain-containing protein</fullName>
    </recommendedName>
</protein>
<reference evidence="2" key="1">
    <citation type="journal article" date="2023" name="Front. Microbiol.">
        <title>Genomic-based phylogenetic and metabolic analyses of the genus Natronomonas, and description of Natronomonas aquatica sp. nov.</title>
        <authorList>
            <person name="Garcia-Roldan A."/>
            <person name="Duran-Viseras A."/>
            <person name="de la Haba R.R."/>
            <person name="Corral P."/>
            <person name="Sanchez-Porro C."/>
            <person name="Ventosa A."/>
        </authorList>
    </citation>
    <scope>NUCLEOTIDE SEQUENCE</scope>
    <source>
        <strain evidence="2">F2-12</strain>
    </source>
</reference>
<name>A0A9R1CV37_9EURY</name>